<keyword evidence="3" id="KW-1185">Reference proteome</keyword>
<dbReference type="KEGG" id="sdn:Sden_2835"/>
<reference evidence="2 3" key="1">
    <citation type="submission" date="2006-03" db="EMBL/GenBank/DDBJ databases">
        <title>Complete sequence of Shewanella denitrificans OS217.</title>
        <authorList>
            <consortium name="US DOE Joint Genome Institute"/>
            <person name="Copeland A."/>
            <person name="Lucas S."/>
            <person name="Lapidus A."/>
            <person name="Barry K."/>
            <person name="Detter J.C."/>
            <person name="Glavina del Rio T."/>
            <person name="Hammon N."/>
            <person name="Israni S."/>
            <person name="Dalin E."/>
            <person name="Tice H."/>
            <person name="Pitluck S."/>
            <person name="Brettin T."/>
            <person name="Bruce D."/>
            <person name="Han C."/>
            <person name="Tapia R."/>
            <person name="Gilna P."/>
            <person name="Kiss H."/>
            <person name="Schmutz J."/>
            <person name="Larimer F."/>
            <person name="Land M."/>
            <person name="Hauser L."/>
            <person name="Kyrpides N."/>
            <person name="Lykidis A."/>
            <person name="Richardson P."/>
        </authorList>
    </citation>
    <scope>NUCLEOTIDE SEQUENCE [LARGE SCALE GENOMIC DNA]</scope>
    <source>
        <strain evidence="3">OS217 / ATCC BAA-1090 / DSM 15013</strain>
    </source>
</reference>
<dbReference type="EMBL" id="CP000302">
    <property type="protein sequence ID" value="ABE56114.1"/>
    <property type="molecule type" value="Genomic_DNA"/>
</dbReference>
<organism evidence="2 3">
    <name type="scientific">Shewanella denitrificans (strain OS217 / ATCC BAA-1090 / DSM 15013)</name>
    <dbReference type="NCBI Taxonomy" id="318161"/>
    <lineage>
        <taxon>Bacteria</taxon>
        <taxon>Pseudomonadati</taxon>
        <taxon>Pseudomonadota</taxon>
        <taxon>Gammaproteobacteria</taxon>
        <taxon>Alteromonadales</taxon>
        <taxon>Shewanellaceae</taxon>
        <taxon>Shewanella</taxon>
    </lineage>
</organism>
<gene>
    <name evidence="2" type="ordered locus">Sden_2835</name>
</gene>
<protein>
    <recommendedName>
        <fullName evidence="4">Lipoprotein</fullName>
    </recommendedName>
</protein>
<dbReference type="OrthoDB" id="5405846at2"/>
<accession>Q12KB2</accession>
<dbReference type="Proteomes" id="UP000001982">
    <property type="component" value="Chromosome"/>
</dbReference>
<dbReference type="AlphaFoldDB" id="Q12KB2"/>
<proteinExistence type="predicted"/>
<evidence type="ECO:0000313" key="3">
    <source>
        <dbReference type="Proteomes" id="UP000001982"/>
    </source>
</evidence>
<evidence type="ECO:0000256" key="1">
    <source>
        <dbReference type="SAM" id="SignalP"/>
    </source>
</evidence>
<dbReference type="PROSITE" id="PS51257">
    <property type="entry name" value="PROKAR_LIPOPROTEIN"/>
    <property type="match status" value="1"/>
</dbReference>
<sequence>MKKLALIAVALLTASGCTVRVADLTVASSKNFDLNSGKLVKGQRVSGEDTYPVFILPFGVPNMKTAIDRAIESEKCAVGLSDVVLSHLSHSFIIGSVGMRAEGDLIIDKNQPGCENKGV</sequence>
<feature type="chain" id="PRO_5004181614" description="Lipoprotein" evidence="1">
    <location>
        <begin position="22"/>
        <end position="119"/>
    </location>
</feature>
<keyword evidence="1" id="KW-0732">Signal</keyword>
<evidence type="ECO:0008006" key="4">
    <source>
        <dbReference type="Google" id="ProtNLM"/>
    </source>
</evidence>
<dbReference type="eggNOG" id="ENOG5033F5N">
    <property type="taxonomic scope" value="Bacteria"/>
</dbReference>
<dbReference type="HOGENOM" id="CLU_168147_0_0_6"/>
<name>Q12KB2_SHEDO</name>
<feature type="signal peptide" evidence="1">
    <location>
        <begin position="1"/>
        <end position="21"/>
    </location>
</feature>
<evidence type="ECO:0000313" key="2">
    <source>
        <dbReference type="EMBL" id="ABE56114.1"/>
    </source>
</evidence>